<name>A0A089M2L1_9BACL</name>
<dbReference type="PANTHER" id="PTHR37305">
    <property type="entry name" value="INTEGRAL MEMBRANE PROTEIN-RELATED"/>
    <property type="match status" value="1"/>
</dbReference>
<feature type="transmembrane region" description="Helical" evidence="1">
    <location>
        <begin position="20"/>
        <end position="38"/>
    </location>
</feature>
<protein>
    <submittedName>
        <fullName evidence="2">Membrane protein</fullName>
    </submittedName>
</protein>
<accession>A0A089M2L1</accession>
<feature type="transmembrane region" description="Helical" evidence="1">
    <location>
        <begin position="135"/>
        <end position="156"/>
    </location>
</feature>
<dbReference type="RefSeq" id="WP_025705627.1">
    <property type="nucleotide sequence ID" value="NZ_CP009287.1"/>
</dbReference>
<evidence type="ECO:0000313" key="2">
    <source>
        <dbReference type="EMBL" id="AIQ66640.1"/>
    </source>
</evidence>
<dbReference type="Pfam" id="PF12730">
    <property type="entry name" value="ABC2_membrane_4"/>
    <property type="match status" value="1"/>
</dbReference>
<gene>
    <name evidence="2" type="ORF">PGRAT_02470</name>
</gene>
<dbReference type="HOGENOM" id="CLU_086622_5_0_9"/>
<keyword evidence="1" id="KW-0472">Membrane</keyword>
<reference evidence="2 3" key="1">
    <citation type="submission" date="2014-08" db="EMBL/GenBank/DDBJ databases">
        <title>Comparative genomics of the Paenibacillus odorifer group.</title>
        <authorList>
            <person name="den Bakker H.C."/>
            <person name="Tsai Y.-C."/>
            <person name="Martin N."/>
            <person name="Korlach J."/>
            <person name="Wiedmann M."/>
        </authorList>
    </citation>
    <scope>NUCLEOTIDE SEQUENCE [LARGE SCALE GENOMIC DNA]</scope>
    <source>
        <strain evidence="2 3">DSM 15220</strain>
    </source>
</reference>
<dbReference type="eggNOG" id="COG4200">
    <property type="taxonomic scope" value="Bacteria"/>
</dbReference>
<evidence type="ECO:0000313" key="3">
    <source>
        <dbReference type="Proteomes" id="UP000029500"/>
    </source>
</evidence>
<feature type="transmembrane region" description="Helical" evidence="1">
    <location>
        <begin position="168"/>
        <end position="186"/>
    </location>
</feature>
<feature type="transmembrane region" description="Helical" evidence="1">
    <location>
        <begin position="100"/>
        <end position="123"/>
    </location>
</feature>
<dbReference type="EMBL" id="CP009287">
    <property type="protein sequence ID" value="AIQ66640.1"/>
    <property type="molecule type" value="Genomic_DNA"/>
</dbReference>
<keyword evidence="1" id="KW-0812">Transmembrane</keyword>
<feature type="transmembrane region" description="Helical" evidence="1">
    <location>
        <begin position="58"/>
        <end position="79"/>
    </location>
</feature>
<proteinExistence type="predicted"/>
<dbReference type="OrthoDB" id="9781996at2"/>
<keyword evidence="3" id="KW-1185">Reference proteome</keyword>
<sequence>MGIFWRVLSAEKLKMSKSYIWLLIIGSPVVAMLIGALANMEEEGQPITWEVLLSVMSLFHAMFFLPVLSGVFAALICRAEHADGGWKQLLALPVTRTSVYLAKYTMIMALLAAVQLLFFAAVLGVGALRGVDVPIPWTMFLASIFGGWLACMPLAAMQLAISQSWSSFGAPLALNVTLTMPNMLIANSSTYGPYYPWLQPMLAMSPFGKDRFGAFNLPLESLITVVLGSLILFLAVGLLSFRRKAV</sequence>
<dbReference type="CDD" id="cd21809">
    <property type="entry name" value="ABC-2_lan_permease-like"/>
    <property type="match status" value="1"/>
</dbReference>
<dbReference type="AlphaFoldDB" id="A0A089M2L1"/>
<evidence type="ECO:0000256" key="1">
    <source>
        <dbReference type="SAM" id="Phobius"/>
    </source>
</evidence>
<keyword evidence="1" id="KW-1133">Transmembrane helix</keyword>
<organism evidence="2 3">
    <name type="scientific">Paenibacillus graminis</name>
    <dbReference type="NCBI Taxonomy" id="189425"/>
    <lineage>
        <taxon>Bacteria</taxon>
        <taxon>Bacillati</taxon>
        <taxon>Bacillota</taxon>
        <taxon>Bacilli</taxon>
        <taxon>Bacillales</taxon>
        <taxon>Paenibacillaceae</taxon>
        <taxon>Paenibacillus</taxon>
    </lineage>
</organism>
<dbReference type="Proteomes" id="UP000029500">
    <property type="component" value="Chromosome"/>
</dbReference>
<dbReference type="PANTHER" id="PTHR37305:SF1">
    <property type="entry name" value="MEMBRANE PROTEIN"/>
    <property type="match status" value="1"/>
</dbReference>
<dbReference type="KEGG" id="pgm:PGRAT_02470"/>
<feature type="transmembrane region" description="Helical" evidence="1">
    <location>
        <begin position="221"/>
        <end position="241"/>
    </location>
</feature>
<dbReference type="STRING" id="189425.PGRAT_02470"/>